<feature type="transmembrane region" description="Helical" evidence="1">
    <location>
        <begin position="372"/>
        <end position="393"/>
    </location>
</feature>
<sequence length="403" mass="46377">MSRINRKIILVSTPLSPMMIILLGLMVYILIDMRHQEASHQYRDRVSHLGSKHPPLVDHPIRLDRHPDHIHSFPLSRPRVHSHPHGTENPIKQLHSQGYYKIDRVWDQNSGAGLQAVNQDGTVDYHAMKRYIDTQMLPAINNAVPVIPNPIYGKFRFSDNNNSTDAALHHGDIYNHTDQELIPIYTCLIYFDDAEVEVVPGTHHLPTFKETSTAQKWAQKKKLQFRPGDMLIFHANLHHRGVGYSPSGHRRILQVFNIFPNREIHAIHNPRLHTMQTSQSFWAELGGKGLKTLATMPMMINVACIISYVLVCNSWQYKLALVDIPSSEKQGRYLSYEPGENKRIELCSRSEPVNVNIVCDPEFQKLDPSTYYLKYAAIMMLVQGLGGYAVYRWNPMKRRRGRK</sequence>
<dbReference type="InterPro" id="IPR008775">
    <property type="entry name" value="Phytyl_CoA_dOase-like"/>
</dbReference>
<reference evidence="2" key="1">
    <citation type="journal article" date="2020" name="Nature">
        <title>Giant virus diversity and host interactions through global metagenomics.</title>
        <authorList>
            <person name="Schulz F."/>
            <person name="Roux S."/>
            <person name="Paez-Espino D."/>
            <person name="Jungbluth S."/>
            <person name="Walsh D.A."/>
            <person name="Denef V.J."/>
            <person name="McMahon K.D."/>
            <person name="Konstantinidis K.T."/>
            <person name="Eloe-Fadrosh E.A."/>
            <person name="Kyrpides N.C."/>
            <person name="Woyke T."/>
        </authorList>
    </citation>
    <scope>NUCLEOTIDE SEQUENCE</scope>
    <source>
        <strain evidence="2">GVMAG-M-3300025626-8</strain>
    </source>
</reference>
<dbReference type="EMBL" id="MN740286">
    <property type="protein sequence ID" value="QHT98057.1"/>
    <property type="molecule type" value="Genomic_DNA"/>
</dbReference>
<keyword evidence="1" id="KW-0472">Membrane</keyword>
<keyword evidence="1" id="KW-0812">Transmembrane</keyword>
<feature type="transmembrane region" description="Helical" evidence="1">
    <location>
        <begin position="12"/>
        <end position="31"/>
    </location>
</feature>
<dbReference type="Pfam" id="PF05721">
    <property type="entry name" value="PhyH"/>
    <property type="match status" value="1"/>
</dbReference>
<name>A0A6C0J286_9ZZZZ</name>
<keyword evidence="1" id="KW-1133">Transmembrane helix</keyword>
<dbReference type="SUPFAM" id="SSF51197">
    <property type="entry name" value="Clavaminate synthase-like"/>
    <property type="match status" value="1"/>
</dbReference>
<evidence type="ECO:0008006" key="3">
    <source>
        <dbReference type="Google" id="ProtNLM"/>
    </source>
</evidence>
<organism evidence="2">
    <name type="scientific">viral metagenome</name>
    <dbReference type="NCBI Taxonomy" id="1070528"/>
    <lineage>
        <taxon>unclassified sequences</taxon>
        <taxon>metagenomes</taxon>
        <taxon>organismal metagenomes</taxon>
    </lineage>
</organism>
<evidence type="ECO:0000313" key="2">
    <source>
        <dbReference type="EMBL" id="QHT98057.1"/>
    </source>
</evidence>
<accession>A0A6C0J286</accession>
<proteinExistence type="predicted"/>
<dbReference type="Gene3D" id="2.60.120.620">
    <property type="entry name" value="q2cbj1_9rhob like domain"/>
    <property type="match status" value="1"/>
</dbReference>
<protein>
    <recommendedName>
        <fullName evidence="3">Phytanoyl-CoA dioxygenase</fullName>
    </recommendedName>
</protein>
<evidence type="ECO:0000256" key="1">
    <source>
        <dbReference type="SAM" id="Phobius"/>
    </source>
</evidence>
<dbReference type="AlphaFoldDB" id="A0A6C0J286"/>